<dbReference type="InterPro" id="IPR000182">
    <property type="entry name" value="GNAT_dom"/>
</dbReference>
<accession>A0A5N7MBQ0</accession>
<proteinExistence type="predicted"/>
<dbReference type="PROSITE" id="PS51186">
    <property type="entry name" value="GNAT"/>
    <property type="match status" value="1"/>
</dbReference>
<keyword evidence="2" id="KW-0808">Transferase</keyword>
<sequence length="160" mass="17881">MDERLPDIRITVEPDPDTFAAEIETRLLDSLKQNVPASDYAPFGVLARYSEGTILGGLIGGTSYGWLLIKYLWVAEDLRCQGLGARIMRLAEEEVLSRGCHGAWLDTSSQRARNFYAKLGYDIFGTLENREGEKPQGHAHSFLYKRFPVTDKPIEASSQG</sequence>
<dbReference type="Pfam" id="PF00583">
    <property type="entry name" value="Acetyltransf_1"/>
    <property type="match status" value="1"/>
</dbReference>
<dbReference type="RefSeq" id="WP_152709336.1">
    <property type="nucleotide sequence ID" value="NZ_VOSJ01000004.1"/>
</dbReference>
<evidence type="ECO:0000259" key="1">
    <source>
        <dbReference type="PROSITE" id="PS51186"/>
    </source>
</evidence>
<dbReference type="Gene3D" id="3.40.630.30">
    <property type="match status" value="1"/>
</dbReference>
<evidence type="ECO:0000313" key="2">
    <source>
        <dbReference type="EMBL" id="MPR24341.1"/>
    </source>
</evidence>
<dbReference type="AlphaFoldDB" id="A0A5N7MBQ0"/>
<dbReference type="InterPro" id="IPR016181">
    <property type="entry name" value="Acyl_CoA_acyltransferase"/>
</dbReference>
<feature type="domain" description="N-acetyltransferase" evidence="1">
    <location>
        <begin position="1"/>
        <end position="150"/>
    </location>
</feature>
<gene>
    <name evidence="2" type="ORF">FS320_03630</name>
</gene>
<dbReference type="CDD" id="cd04301">
    <property type="entry name" value="NAT_SF"/>
    <property type="match status" value="1"/>
</dbReference>
<dbReference type="Proteomes" id="UP000403266">
    <property type="component" value="Unassembled WGS sequence"/>
</dbReference>
<comment type="caution">
    <text evidence="2">The sequence shown here is derived from an EMBL/GenBank/DDBJ whole genome shotgun (WGS) entry which is preliminary data.</text>
</comment>
<reference evidence="2 3" key="1">
    <citation type="journal article" date="2019" name="Syst. Appl. Microbiol.">
        <title>Microvirga tunisiensis sp. nov., a root nodule symbiotic bacterium isolated from Lupinus micranthus and L. luteus grown in Northern Tunisia.</title>
        <authorList>
            <person name="Msaddak A."/>
            <person name="Rejili M."/>
            <person name="Duran D."/>
            <person name="Mars M."/>
            <person name="Palacios J.M."/>
            <person name="Ruiz-Argueso T."/>
            <person name="Rey L."/>
            <person name="Imperial J."/>
        </authorList>
    </citation>
    <scope>NUCLEOTIDE SEQUENCE [LARGE SCALE GENOMIC DNA]</scope>
    <source>
        <strain evidence="2 3">Lmie10</strain>
    </source>
</reference>
<dbReference type="EMBL" id="VOSK01000005">
    <property type="protein sequence ID" value="MPR24341.1"/>
    <property type="molecule type" value="Genomic_DNA"/>
</dbReference>
<name>A0A5N7MBQ0_9HYPH</name>
<protein>
    <submittedName>
        <fullName evidence="2">GNAT family N-acetyltransferase</fullName>
    </submittedName>
</protein>
<dbReference type="GO" id="GO:0016747">
    <property type="term" value="F:acyltransferase activity, transferring groups other than amino-acyl groups"/>
    <property type="evidence" value="ECO:0007669"/>
    <property type="project" value="InterPro"/>
</dbReference>
<dbReference type="OrthoDB" id="9787920at2"/>
<dbReference type="SUPFAM" id="SSF55729">
    <property type="entry name" value="Acyl-CoA N-acyltransferases (Nat)"/>
    <property type="match status" value="1"/>
</dbReference>
<organism evidence="2 3">
    <name type="scientific">Microvirga tunisiensis</name>
    <dbReference type="NCBI Taxonomy" id="2108360"/>
    <lineage>
        <taxon>Bacteria</taxon>
        <taxon>Pseudomonadati</taxon>
        <taxon>Pseudomonadota</taxon>
        <taxon>Alphaproteobacteria</taxon>
        <taxon>Hyphomicrobiales</taxon>
        <taxon>Methylobacteriaceae</taxon>
        <taxon>Microvirga</taxon>
    </lineage>
</organism>
<evidence type="ECO:0000313" key="3">
    <source>
        <dbReference type="Proteomes" id="UP000403266"/>
    </source>
</evidence>
<keyword evidence="3" id="KW-1185">Reference proteome</keyword>